<sequence length="284" mass="32773">MKRKIKYLIAQILSYINIGKLLVFLFPKKAEKLSKKGMTLIINNNLSISECLMREAIFKKTKRKSDVETLARLHSNYWVNQGHDFFSATNNRLENVVLPEFTFIFDLLEKELTKTPNQFNTLVEIGTGNGKVLEYLSSKLPQLDRFVGIDLSQVQTDNNKDNYKNNPKLEFVASDALDWVNNHGHSNMIVLTFNGVLEYFTEKHVQQLFNNLNGLGKIIFVAIEPKSIEHDFQAHPNSKIYGFESSFSHNYPKLFENAGFNLWHKSQKDFHSNEYVISFIGAKN</sequence>
<evidence type="ECO:0000259" key="2">
    <source>
        <dbReference type="Pfam" id="PF13649"/>
    </source>
</evidence>
<keyword evidence="1" id="KW-0812">Transmembrane</keyword>
<gene>
    <name evidence="3" type="ORF">RNZ46_04505</name>
</gene>
<dbReference type="RefSeq" id="WP_316984184.1">
    <property type="nucleotide sequence ID" value="NZ_CP136521.1"/>
</dbReference>
<dbReference type="InterPro" id="IPR029063">
    <property type="entry name" value="SAM-dependent_MTases_sf"/>
</dbReference>
<feature type="transmembrane region" description="Helical" evidence="1">
    <location>
        <begin position="7"/>
        <end position="26"/>
    </location>
</feature>
<proteinExistence type="predicted"/>
<keyword evidence="3" id="KW-0489">Methyltransferase</keyword>
<dbReference type="GO" id="GO:0008168">
    <property type="term" value="F:methyltransferase activity"/>
    <property type="evidence" value="ECO:0007669"/>
    <property type="project" value="UniProtKB-KW"/>
</dbReference>
<keyword evidence="1" id="KW-1133">Transmembrane helix</keyword>
<evidence type="ECO:0000313" key="4">
    <source>
        <dbReference type="Proteomes" id="UP001302486"/>
    </source>
</evidence>
<evidence type="ECO:0000256" key="1">
    <source>
        <dbReference type="SAM" id="Phobius"/>
    </source>
</evidence>
<protein>
    <submittedName>
        <fullName evidence="3">Methyltransferase domain-containing protein</fullName>
    </submittedName>
</protein>
<dbReference type="SUPFAM" id="SSF53335">
    <property type="entry name" value="S-adenosyl-L-methionine-dependent methyltransferases"/>
    <property type="match status" value="1"/>
</dbReference>
<evidence type="ECO:0000313" key="3">
    <source>
        <dbReference type="EMBL" id="WOD44520.1"/>
    </source>
</evidence>
<organism evidence="3 4">
    <name type="scientific">Hwangdonia lutea</name>
    <dbReference type="NCBI Taxonomy" id="3075823"/>
    <lineage>
        <taxon>Bacteria</taxon>
        <taxon>Pseudomonadati</taxon>
        <taxon>Bacteroidota</taxon>
        <taxon>Flavobacteriia</taxon>
        <taxon>Flavobacteriales</taxon>
        <taxon>Flavobacteriaceae</taxon>
        <taxon>Hwangdonia</taxon>
    </lineage>
</organism>
<keyword evidence="4" id="KW-1185">Reference proteome</keyword>
<dbReference type="Gene3D" id="3.40.50.150">
    <property type="entry name" value="Vaccinia Virus protein VP39"/>
    <property type="match status" value="1"/>
</dbReference>
<keyword evidence="1" id="KW-0472">Membrane</keyword>
<dbReference type="GO" id="GO:0032259">
    <property type="term" value="P:methylation"/>
    <property type="evidence" value="ECO:0007669"/>
    <property type="project" value="UniProtKB-KW"/>
</dbReference>
<accession>A0AA97HRY6</accession>
<name>A0AA97HRY6_9FLAO</name>
<dbReference type="Proteomes" id="UP001302486">
    <property type="component" value="Chromosome"/>
</dbReference>
<dbReference type="EMBL" id="CP136521">
    <property type="protein sequence ID" value="WOD44520.1"/>
    <property type="molecule type" value="Genomic_DNA"/>
</dbReference>
<dbReference type="Pfam" id="PF13649">
    <property type="entry name" value="Methyltransf_25"/>
    <property type="match status" value="1"/>
</dbReference>
<feature type="domain" description="Methyltransferase" evidence="2">
    <location>
        <begin position="123"/>
        <end position="212"/>
    </location>
</feature>
<dbReference type="KEGG" id="hws:RNZ46_04505"/>
<dbReference type="AlphaFoldDB" id="A0AA97HRY6"/>
<reference evidence="4" key="1">
    <citation type="submission" date="2024-06" db="EMBL/GenBank/DDBJ databases">
        <title>Hwangdonia haimaensis gen. nov., sp. nov., a member of the family Flavobacteriaceae isolated from the haima cold seep.</title>
        <authorList>
            <person name="Li J."/>
        </authorList>
    </citation>
    <scope>NUCLEOTIDE SEQUENCE [LARGE SCALE GENOMIC DNA]</scope>
    <source>
        <strain evidence="4">SCSIO 19198</strain>
    </source>
</reference>
<dbReference type="InterPro" id="IPR041698">
    <property type="entry name" value="Methyltransf_25"/>
</dbReference>
<keyword evidence="3" id="KW-0808">Transferase</keyword>